<dbReference type="InterPro" id="IPR004715">
    <property type="entry name" value="PTS_IIA_fruc"/>
</dbReference>
<dbReference type="GO" id="GO:0005351">
    <property type="term" value="F:carbohydrate:proton symporter activity"/>
    <property type="evidence" value="ECO:0007669"/>
    <property type="project" value="InterPro"/>
</dbReference>
<feature type="domain" description="PTS EIIA type-2" evidence="13">
    <location>
        <begin position="5"/>
        <end position="149"/>
    </location>
</feature>
<keyword evidence="6" id="KW-0762">Sugar transport</keyword>
<evidence type="ECO:0000256" key="8">
    <source>
        <dbReference type="ARBA" id="ARBA00022683"/>
    </source>
</evidence>
<feature type="transmembrane region" description="Helical" evidence="12">
    <location>
        <begin position="410"/>
        <end position="432"/>
    </location>
</feature>
<dbReference type="InterPro" id="IPR003501">
    <property type="entry name" value="PTS_EIIB_2/3"/>
</dbReference>
<dbReference type="InterPro" id="IPR036095">
    <property type="entry name" value="PTS_EIIB-like_sf"/>
</dbReference>
<dbReference type="GO" id="GO:0009401">
    <property type="term" value="P:phosphoenolpyruvate-dependent sugar phosphotransferase system"/>
    <property type="evidence" value="ECO:0007669"/>
    <property type="project" value="UniProtKB-KW"/>
</dbReference>
<comment type="caution">
    <text evidence="16">The sequence shown here is derived from an EMBL/GenBank/DDBJ whole genome shotgun (WGS) entry which is preliminary data.</text>
</comment>
<dbReference type="InterPro" id="IPR016152">
    <property type="entry name" value="PTrfase/Anion_transptr"/>
</dbReference>
<feature type="transmembrane region" description="Helical" evidence="12">
    <location>
        <begin position="627"/>
        <end position="647"/>
    </location>
</feature>
<organism evidence="16 17">
    <name type="scientific">Streptococcus suis</name>
    <dbReference type="NCBI Taxonomy" id="1307"/>
    <lineage>
        <taxon>Bacteria</taxon>
        <taxon>Bacillati</taxon>
        <taxon>Bacillota</taxon>
        <taxon>Bacilli</taxon>
        <taxon>Lactobacillales</taxon>
        <taxon>Streptococcaceae</taxon>
        <taxon>Streptococcus</taxon>
    </lineage>
</organism>
<comment type="subcellular location">
    <subcellularLocation>
        <location evidence="1">Cell inner membrane</location>
        <topology evidence="1">Multi-pass membrane protein</topology>
    </subcellularLocation>
    <subcellularLocation>
        <location evidence="2">Cytoplasm</location>
    </subcellularLocation>
</comment>
<keyword evidence="7 16" id="KW-0808">Transferase</keyword>
<dbReference type="InterPro" id="IPR050864">
    <property type="entry name" value="Bacterial_PTS_Sugar_Transport"/>
</dbReference>
<evidence type="ECO:0000256" key="4">
    <source>
        <dbReference type="ARBA" id="ARBA00022475"/>
    </source>
</evidence>
<keyword evidence="3" id="KW-0813">Transport</keyword>
<dbReference type="InterPro" id="IPR013014">
    <property type="entry name" value="PTS_EIIC_2"/>
</dbReference>
<dbReference type="PROSITE" id="PS51104">
    <property type="entry name" value="PTS_EIIC_TYPE_2"/>
    <property type="match status" value="1"/>
</dbReference>
<keyword evidence="11 12" id="KW-0472">Membrane</keyword>
<feature type="transmembrane region" description="Helical" evidence="12">
    <location>
        <begin position="340"/>
        <end position="365"/>
    </location>
</feature>
<dbReference type="GO" id="GO:0005737">
    <property type="term" value="C:cytoplasm"/>
    <property type="evidence" value="ECO:0007669"/>
    <property type="project" value="UniProtKB-SubCell"/>
</dbReference>
<feature type="transmembrane region" description="Helical" evidence="12">
    <location>
        <begin position="372"/>
        <end position="390"/>
    </location>
</feature>
<dbReference type="NCBIfam" id="TIGR01427">
    <property type="entry name" value="PTS_IIC_fructo"/>
    <property type="match status" value="1"/>
</dbReference>
<evidence type="ECO:0000256" key="12">
    <source>
        <dbReference type="SAM" id="Phobius"/>
    </source>
</evidence>
<dbReference type="InterPro" id="IPR013011">
    <property type="entry name" value="PTS_EIIB_2"/>
</dbReference>
<evidence type="ECO:0000256" key="11">
    <source>
        <dbReference type="ARBA" id="ARBA00023136"/>
    </source>
</evidence>
<dbReference type="Pfam" id="PF00359">
    <property type="entry name" value="PTS_EIIA_2"/>
    <property type="match status" value="1"/>
</dbReference>
<dbReference type="Gene3D" id="3.40.930.10">
    <property type="entry name" value="Mannitol-specific EII, Chain A"/>
    <property type="match status" value="1"/>
</dbReference>
<feature type="domain" description="PTS EIIB type-2" evidence="14">
    <location>
        <begin position="170"/>
        <end position="265"/>
    </location>
</feature>
<dbReference type="PANTHER" id="PTHR30505">
    <property type="entry name" value="FRUCTOSE-LIKE PERMEASE"/>
    <property type="match status" value="1"/>
</dbReference>
<evidence type="ECO:0000259" key="13">
    <source>
        <dbReference type="PROSITE" id="PS51094"/>
    </source>
</evidence>
<dbReference type="FunFam" id="3.40.930.10:FF:000009">
    <property type="entry name" value="PTS system, fructose specific IIABC component"/>
    <property type="match status" value="1"/>
</dbReference>
<feature type="transmembrane region" description="Helical" evidence="12">
    <location>
        <begin position="444"/>
        <end position="465"/>
    </location>
</feature>
<dbReference type="PROSITE" id="PS51099">
    <property type="entry name" value="PTS_EIIB_TYPE_2"/>
    <property type="match status" value="1"/>
</dbReference>
<dbReference type="GO" id="GO:0090563">
    <property type="term" value="F:protein-phosphocysteine-sugar phosphotransferase activity"/>
    <property type="evidence" value="ECO:0007669"/>
    <property type="project" value="TreeGrafter"/>
</dbReference>
<feature type="transmembrane region" description="Helical" evidence="12">
    <location>
        <begin position="303"/>
        <end position="320"/>
    </location>
</feature>
<dbReference type="GO" id="GO:0005886">
    <property type="term" value="C:plasma membrane"/>
    <property type="evidence" value="ECO:0007669"/>
    <property type="project" value="UniProtKB-SubCell"/>
</dbReference>
<evidence type="ECO:0000313" key="17">
    <source>
        <dbReference type="Proteomes" id="UP000075041"/>
    </source>
</evidence>
<feature type="transmembrane region" description="Helical" evidence="12">
    <location>
        <begin position="477"/>
        <end position="498"/>
    </location>
</feature>
<dbReference type="InterPro" id="IPR002178">
    <property type="entry name" value="PTS_EIIA_type-2_dom"/>
</dbReference>
<dbReference type="InterPro" id="IPR006327">
    <property type="entry name" value="PTS_IIC_fruc"/>
</dbReference>
<dbReference type="NCBIfam" id="TIGR00848">
    <property type="entry name" value="fruA"/>
    <property type="match status" value="1"/>
</dbReference>
<dbReference type="EMBL" id="FIFJ01000008">
    <property type="protein sequence ID" value="CYT92844.1"/>
    <property type="molecule type" value="Genomic_DNA"/>
</dbReference>
<evidence type="ECO:0000259" key="15">
    <source>
        <dbReference type="PROSITE" id="PS51104"/>
    </source>
</evidence>
<feature type="transmembrane region" description="Helical" evidence="12">
    <location>
        <begin position="597"/>
        <end position="621"/>
    </location>
</feature>
<dbReference type="CDD" id="cd05569">
    <property type="entry name" value="PTS_IIB_fructose"/>
    <property type="match status" value="1"/>
</dbReference>
<dbReference type="Gene3D" id="3.40.50.2300">
    <property type="match status" value="1"/>
</dbReference>
<dbReference type="SUPFAM" id="SSF55804">
    <property type="entry name" value="Phoshotransferase/anion transport protein"/>
    <property type="match status" value="1"/>
</dbReference>
<dbReference type="SUPFAM" id="SSF52794">
    <property type="entry name" value="PTS system IIB component-like"/>
    <property type="match status" value="1"/>
</dbReference>
<proteinExistence type="predicted"/>
<evidence type="ECO:0000256" key="10">
    <source>
        <dbReference type="ARBA" id="ARBA00022989"/>
    </source>
</evidence>
<accession>A0A822VJF6</accession>
<dbReference type="AlphaFoldDB" id="A0A822VJF6"/>
<protein>
    <submittedName>
        <fullName evidence="16">Phosphotransferase system, fructose-specific IIC component</fullName>
    </submittedName>
</protein>
<feature type="transmembrane region" description="Helical" evidence="12">
    <location>
        <begin position="528"/>
        <end position="550"/>
    </location>
</feature>
<dbReference type="InterPro" id="IPR003353">
    <property type="entry name" value="PTS_IIB_fruc"/>
</dbReference>
<evidence type="ECO:0000313" key="16">
    <source>
        <dbReference type="EMBL" id="CYT92844.1"/>
    </source>
</evidence>
<keyword evidence="10 12" id="KW-1133">Transmembrane helix</keyword>
<evidence type="ECO:0000256" key="5">
    <source>
        <dbReference type="ARBA" id="ARBA00022553"/>
    </source>
</evidence>
<dbReference type="Pfam" id="PF02378">
    <property type="entry name" value="PTS_EIIC"/>
    <property type="match status" value="1"/>
</dbReference>
<dbReference type="Proteomes" id="UP000075041">
    <property type="component" value="Unassembled WGS sequence"/>
</dbReference>
<evidence type="ECO:0000256" key="2">
    <source>
        <dbReference type="ARBA" id="ARBA00004496"/>
    </source>
</evidence>
<reference evidence="16 17" key="1">
    <citation type="submission" date="2016-02" db="EMBL/GenBank/DDBJ databases">
        <authorList>
            <consortium name="Pathogen Informatics"/>
        </authorList>
    </citation>
    <scope>NUCLEOTIDE SEQUENCE [LARGE SCALE GENOMIC DNA]</scope>
    <source>
        <strain evidence="16 17">LOLA-SS005</strain>
    </source>
</reference>
<evidence type="ECO:0000256" key="3">
    <source>
        <dbReference type="ARBA" id="ARBA00022448"/>
    </source>
</evidence>
<keyword evidence="5" id="KW-0597">Phosphoprotein</keyword>
<evidence type="ECO:0000256" key="7">
    <source>
        <dbReference type="ARBA" id="ARBA00022679"/>
    </source>
</evidence>
<evidence type="ECO:0000256" key="1">
    <source>
        <dbReference type="ARBA" id="ARBA00004429"/>
    </source>
</evidence>
<dbReference type="CDD" id="cd00211">
    <property type="entry name" value="PTS_IIA_fru"/>
    <property type="match status" value="1"/>
</dbReference>
<dbReference type="NCBIfam" id="TIGR00829">
    <property type="entry name" value="FRU"/>
    <property type="match status" value="1"/>
</dbReference>
<dbReference type="FunFam" id="3.40.50.2300:FF:000014">
    <property type="entry name" value="PTS system fructose-like transporter subunit IIB"/>
    <property type="match status" value="1"/>
</dbReference>
<dbReference type="PANTHER" id="PTHR30505:SF28">
    <property type="entry name" value="PTS SYSTEM 2-O-ALPHA-MANNOSYL-D-GLYCERATE-SPECIFIC EIIABC COMPONENT"/>
    <property type="match status" value="1"/>
</dbReference>
<evidence type="ECO:0000256" key="6">
    <source>
        <dbReference type="ARBA" id="ARBA00022597"/>
    </source>
</evidence>
<dbReference type="PROSITE" id="PS51094">
    <property type="entry name" value="PTS_EIIA_TYPE_2"/>
    <property type="match status" value="1"/>
</dbReference>
<dbReference type="PROSITE" id="PS00372">
    <property type="entry name" value="PTS_EIIA_TYPE_2_HIS"/>
    <property type="match status" value="1"/>
</dbReference>
<feature type="domain" description="PTS EIIC type-2" evidence="15">
    <location>
        <begin position="292"/>
        <end position="651"/>
    </location>
</feature>
<evidence type="ECO:0000256" key="9">
    <source>
        <dbReference type="ARBA" id="ARBA00022692"/>
    </source>
</evidence>
<dbReference type="InterPro" id="IPR003352">
    <property type="entry name" value="PTS_EIIC"/>
</dbReference>
<keyword evidence="9 12" id="KW-0812">Transmembrane</keyword>
<evidence type="ECO:0000259" key="14">
    <source>
        <dbReference type="PROSITE" id="PS51099"/>
    </source>
</evidence>
<dbReference type="Pfam" id="PF02302">
    <property type="entry name" value="PTS_IIB"/>
    <property type="match status" value="1"/>
</dbReference>
<dbReference type="RefSeq" id="WP_023370412.1">
    <property type="nucleotide sequence ID" value="NZ_CECR01000003.1"/>
</dbReference>
<gene>
    <name evidence="16" type="primary">fruA</name>
    <name evidence="16" type="ORF">ERS132356_00846</name>
</gene>
<keyword evidence="4" id="KW-1003">Cell membrane</keyword>
<sequence length="651" mass="66597">MKIQDVLRKDVMLLDLQATSKEAVIDEMIASLVDKGYVTDFDVFKTGIMNREAQTTTGLGDGIAMPHAKNAAVKEATVLFAKSNKGVDYASLDGQPTDLFFMIAAPEGANDTHLAALAELSKYLMKAGFADKLRGVSSPEEVISVFDAAEAADKAAEEVVVAPSGDRPFIVAVTACTTGIAHTYMAEEALKKQAAEMGVDIKVETNGASGVGNKLTAEDIKNAAGVIIAADKAVDMPRFNGKPLVSRPVAAGIKQSEELINLILDGKASAYTASEGAATVESSEKLSLGKAFYKHLMSGVSQMLPFVIGGGILIALAFLFDGALGVPQDSLGSLGSYHEIAAMFMKIGGAAFGFMLPLLAGYIAYSIAEKPGLVAGFVAGAIASSGLAFGKIPYAAGGEETLALAGVSSGFLGALVGGFLAGGVVLVLRNALRNMPKSLQGLNAILLLPLLGTAITGFLMFFVNIPMAAINTGMNNFLAGLEGSSAILLGLVLGGMMAVDMGGPVNKAAYVFGTGTLAATVADGGSVAMAAVMSGGMVPPLAVFVATLLFKDKFTQEERNSGLTNIVMGLSFITEGAIPFGAADPARAIPSFIAGSALAGALVGLSGIQLMAPHGGIFVIALTSNPLLYIAYVLIGAVVSGVLYGALRKAK</sequence>
<dbReference type="GO" id="GO:0022877">
    <property type="term" value="F:protein-N(PI)-phosphohistidine-fructose phosphotransferase system transporter activity"/>
    <property type="evidence" value="ECO:0007669"/>
    <property type="project" value="InterPro"/>
</dbReference>
<name>A0A822VJF6_STRSU</name>
<keyword evidence="8" id="KW-0598">Phosphotransferase system</keyword>